<dbReference type="AlphaFoldDB" id="A0A1B0BHC2"/>
<evidence type="ECO:0000313" key="2">
    <source>
        <dbReference type="Proteomes" id="UP000092460"/>
    </source>
</evidence>
<dbReference type="VEuPathDB" id="VectorBase:GPPI030074"/>
<dbReference type="Proteomes" id="UP000092460">
    <property type="component" value="Unassembled WGS sequence"/>
</dbReference>
<organism evidence="1 2">
    <name type="scientific">Glossina palpalis gambiensis</name>
    <dbReference type="NCBI Taxonomy" id="67801"/>
    <lineage>
        <taxon>Eukaryota</taxon>
        <taxon>Metazoa</taxon>
        <taxon>Ecdysozoa</taxon>
        <taxon>Arthropoda</taxon>
        <taxon>Hexapoda</taxon>
        <taxon>Insecta</taxon>
        <taxon>Pterygota</taxon>
        <taxon>Neoptera</taxon>
        <taxon>Endopterygota</taxon>
        <taxon>Diptera</taxon>
        <taxon>Brachycera</taxon>
        <taxon>Muscomorpha</taxon>
        <taxon>Hippoboscoidea</taxon>
        <taxon>Glossinidae</taxon>
        <taxon>Glossina</taxon>
    </lineage>
</organism>
<name>A0A1B0BHC2_9MUSC</name>
<reference evidence="1" key="2">
    <citation type="submission" date="2020-05" db="UniProtKB">
        <authorList>
            <consortium name="EnsemblMetazoa"/>
        </authorList>
    </citation>
    <scope>IDENTIFICATION</scope>
    <source>
        <strain evidence="1">IAEA</strain>
    </source>
</reference>
<dbReference type="EMBL" id="JXJN01014257">
    <property type="status" value="NOT_ANNOTATED_CDS"/>
    <property type="molecule type" value="Genomic_DNA"/>
</dbReference>
<dbReference type="EnsemblMetazoa" id="GPPI030074-RA">
    <property type="protein sequence ID" value="GPPI030074-PA"/>
    <property type="gene ID" value="GPPI030074"/>
</dbReference>
<sequence>MYKYIVLVSVVIPRFFLLGNLADKRKKYSSRRNNLPRTYECISASILCSLSQDDVLQVLNSVCGSSVQSPVLSVFLLPVISEPPLCAGTSQSSVTLLLVISGVLKILAPPSVSGVSQDKLRAPVDLPFLVMRIVEVSNTWPFLFQMILGSGIPPKMQESVTSLEGSVTTFCKDHSACGWGTPEYLTLKATSSSSLTLNVCCLSEMIKGAAVISSTQSLVLVVTLAAVQLISTASFSSMLCITRRRIVPSTNTSYFLFALIGLPLTYQVTSTSGLDSSATNSASVFLVAIVTSGKRRVKLTKGSSTTSLELDL</sequence>
<evidence type="ECO:0000313" key="1">
    <source>
        <dbReference type="EnsemblMetazoa" id="GPPI030074-PA"/>
    </source>
</evidence>
<protein>
    <submittedName>
        <fullName evidence="1">Uncharacterized protein</fullName>
    </submittedName>
</protein>
<accession>A0A1B0BHC2</accession>
<reference evidence="2" key="1">
    <citation type="submission" date="2015-01" db="EMBL/GenBank/DDBJ databases">
        <authorList>
            <person name="Aksoy S."/>
            <person name="Warren W."/>
            <person name="Wilson R.K."/>
        </authorList>
    </citation>
    <scope>NUCLEOTIDE SEQUENCE [LARGE SCALE GENOMIC DNA]</scope>
    <source>
        <strain evidence="2">IAEA</strain>
    </source>
</reference>
<proteinExistence type="predicted"/>
<keyword evidence="2" id="KW-1185">Reference proteome</keyword>